<dbReference type="Pfam" id="PF00723">
    <property type="entry name" value="Glyco_hydro_15"/>
    <property type="match status" value="1"/>
</dbReference>
<dbReference type="OrthoDB" id="3902805at2"/>
<sequence>MPARIEDYALIGDCETGALVGRDGSIDWLCWPRFDSAACFAALLGAPEHGRWRVAPCDPAPRVTRRYREGTLILETDFVTDEGAVTLIDFMPLRGTASDLVRLVVGRRGRVTLRSELAIRFDYGSAVPWVTRLEDGHGIRAVAGPDMVVLRASVPMRGENLKTVAEFSIGAGDQASFVLTYTASHQSTPAAIDPYEALADTEAFWQGWSGRCQHVGDWNEAVVRSHITLKALTYAPTGAMVAAPTTSLPEQLGGSRNWDYRFCWLRDATFALLSLLNAGYREEAEAWRDWLLRAVAGSPDQIQIMYGVAGERRLTESELPWLPGYEGARPVRVGNAAYGQLQLDVFGEVADAFHHARRAGLAATEVGWALERSLVEHVAQVWDQPDEGIWETRGGPRHFTHSKVMAWVALDRALKSAEAFGLHGPLDRWRVLRSLIHEDVCRKGFDSGLGSFVQSYGSRQLDASLLLIPLVGFLPPSDARVQGTLRAIEQRLVIDGLVLRYDTDTAADGLPPGEGAFLACSFWWVDNLVLQGRHTEARAVFERLLRLRNDVGLLAEEYDFQQGRQLGNFPQAFSHLALADSARNLSSVQRPAMQRTGTA</sequence>
<dbReference type="Gene3D" id="1.50.10.10">
    <property type="match status" value="1"/>
</dbReference>
<dbReference type="SUPFAM" id="SSF48208">
    <property type="entry name" value="Six-hairpin glycosidases"/>
    <property type="match status" value="1"/>
</dbReference>
<accession>A0A0G3BPZ6</accession>
<dbReference type="EC" id="3.2.1.28" evidence="3"/>
<dbReference type="FunFam" id="1.50.10.10:FF:000005">
    <property type="entry name" value="Glycosyl hydrolase, glucoamylase"/>
    <property type="match status" value="1"/>
</dbReference>
<evidence type="ECO:0000259" key="13">
    <source>
        <dbReference type="Pfam" id="PF19291"/>
    </source>
</evidence>
<evidence type="ECO:0000256" key="5">
    <source>
        <dbReference type="ARBA" id="ARBA00022801"/>
    </source>
</evidence>
<reference evidence="14 15" key="1">
    <citation type="submission" date="2015-05" db="EMBL/GenBank/DDBJ databases">
        <authorList>
            <person name="Tang B."/>
            <person name="Yu Y."/>
        </authorList>
    </citation>
    <scope>NUCLEOTIDE SEQUENCE [LARGE SCALE GENOMIC DNA]</scope>
    <source>
        <strain evidence="14 15">DSM 7029</strain>
    </source>
</reference>
<protein>
    <recommendedName>
        <fullName evidence="4">Trehalase</fullName>
        <ecNumber evidence="3">3.2.1.28</ecNumber>
    </recommendedName>
    <alternativeName>
        <fullName evidence="8">Alpha,alpha-trehalase</fullName>
    </alternativeName>
    <alternativeName>
        <fullName evidence="9">Alpha,alpha-trehalose glucohydrolase</fullName>
    </alternativeName>
</protein>
<keyword evidence="5" id="KW-0378">Hydrolase</keyword>
<evidence type="ECO:0000256" key="10">
    <source>
        <dbReference type="ARBA" id="ARBA00053030"/>
    </source>
</evidence>
<evidence type="ECO:0000256" key="6">
    <source>
        <dbReference type="ARBA" id="ARBA00023277"/>
    </source>
</evidence>
<evidence type="ECO:0000256" key="9">
    <source>
        <dbReference type="ARBA" id="ARBA00031637"/>
    </source>
</evidence>
<keyword evidence="15" id="KW-1185">Reference proteome</keyword>
<feature type="domain" description="Trehalase-like N-terminal" evidence="13">
    <location>
        <begin position="3"/>
        <end position="152"/>
    </location>
</feature>
<comment type="catalytic activity">
    <reaction evidence="1">
        <text>alpha,alpha-trehalose + H2O = alpha-D-glucose + beta-D-glucose</text>
        <dbReference type="Rhea" id="RHEA:32675"/>
        <dbReference type="ChEBI" id="CHEBI:15377"/>
        <dbReference type="ChEBI" id="CHEBI:15903"/>
        <dbReference type="ChEBI" id="CHEBI:16551"/>
        <dbReference type="ChEBI" id="CHEBI:17925"/>
        <dbReference type="EC" id="3.2.1.28"/>
    </reaction>
</comment>
<dbReference type="STRING" id="413882.AAW51_3367"/>
<dbReference type="KEGG" id="pbh:AAW51_3367"/>
<comment type="cofactor">
    <cofactor evidence="10">
        <name>phosphate</name>
        <dbReference type="ChEBI" id="CHEBI:43474"/>
    </cofactor>
</comment>
<dbReference type="InterPro" id="IPR011613">
    <property type="entry name" value="GH15-like"/>
</dbReference>
<evidence type="ECO:0000256" key="11">
    <source>
        <dbReference type="ARBA" id="ARBA00060615"/>
    </source>
</evidence>
<dbReference type="PATRIC" id="fig|413882.6.peg.3516"/>
<proteinExistence type="inferred from homology"/>
<dbReference type="GO" id="GO:0005993">
    <property type="term" value="P:trehalose catabolic process"/>
    <property type="evidence" value="ECO:0007669"/>
    <property type="project" value="UniProtKB-ARBA"/>
</dbReference>
<dbReference type="InterPro" id="IPR045582">
    <property type="entry name" value="Trehalase-like_N"/>
</dbReference>
<evidence type="ECO:0000256" key="7">
    <source>
        <dbReference type="ARBA" id="ARBA00023295"/>
    </source>
</evidence>
<gene>
    <name evidence="14" type="ORF">AAW51_3367</name>
</gene>
<organism evidence="14 15">
    <name type="scientific">Caldimonas brevitalea</name>
    <dbReference type="NCBI Taxonomy" id="413882"/>
    <lineage>
        <taxon>Bacteria</taxon>
        <taxon>Pseudomonadati</taxon>
        <taxon>Pseudomonadota</taxon>
        <taxon>Betaproteobacteria</taxon>
        <taxon>Burkholderiales</taxon>
        <taxon>Sphaerotilaceae</taxon>
        <taxon>Caldimonas</taxon>
    </lineage>
</organism>
<evidence type="ECO:0000256" key="2">
    <source>
        <dbReference type="ARBA" id="ARBA00006188"/>
    </source>
</evidence>
<dbReference type="PANTHER" id="PTHR31616:SF0">
    <property type="entry name" value="GLUCAN 1,4-ALPHA-GLUCOSIDASE"/>
    <property type="match status" value="1"/>
</dbReference>
<comment type="similarity">
    <text evidence="2">Belongs to the glycosyl hydrolase 15 family.</text>
</comment>
<evidence type="ECO:0000313" key="14">
    <source>
        <dbReference type="EMBL" id="AKJ30058.1"/>
    </source>
</evidence>
<dbReference type="InterPro" id="IPR008928">
    <property type="entry name" value="6-hairpin_glycosidase_sf"/>
</dbReference>
<evidence type="ECO:0000256" key="4">
    <source>
        <dbReference type="ARBA" id="ARBA00019905"/>
    </source>
</evidence>
<keyword evidence="7" id="KW-0326">Glycosidase</keyword>
<evidence type="ECO:0000259" key="12">
    <source>
        <dbReference type="Pfam" id="PF00723"/>
    </source>
</evidence>
<dbReference type="GO" id="GO:0004555">
    <property type="term" value="F:alpha,alpha-trehalase activity"/>
    <property type="evidence" value="ECO:0007669"/>
    <property type="project" value="UniProtKB-EC"/>
</dbReference>
<evidence type="ECO:0000256" key="1">
    <source>
        <dbReference type="ARBA" id="ARBA00001576"/>
    </source>
</evidence>
<dbReference type="InterPro" id="IPR012341">
    <property type="entry name" value="6hp_glycosidase-like_sf"/>
</dbReference>
<dbReference type="Pfam" id="PF19291">
    <property type="entry name" value="TREH_N"/>
    <property type="match status" value="1"/>
</dbReference>
<evidence type="ECO:0000256" key="8">
    <source>
        <dbReference type="ARBA" id="ARBA00030473"/>
    </source>
</evidence>
<dbReference type="RefSeq" id="WP_047195521.1">
    <property type="nucleotide sequence ID" value="NZ_CP011371.1"/>
</dbReference>
<dbReference type="AlphaFoldDB" id="A0A0G3BPZ6"/>
<comment type="pathway">
    <text evidence="11">Glycan degradation; trehalose degradation; D-glucose from alpha,alpha-trehalose: step 1/1.</text>
</comment>
<dbReference type="PANTHER" id="PTHR31616">
    <property type="entry name" value="TREHALASE"/>
    <property type="match status" value="1"/>
</dbReference>
<dbReference type="Proteomes" id="UP000035352">
    <property type="component" value="Chromosome"/>
</dbReference>
<dbReference type="EMBL" id="CP011371">
    <property type="protein sequence ID" value="AKJ30058.1"/>
    <property type="molecule type" value="Genomic_DNA"/>
</dbReference>
<evidence type="ECO:0000256" key="3">
    <source>
        <dbReference type="ARBA" id="ARBA00012757"/>
    </source>
</evidence>
<evidence type="ECO:0000313" key="15">
    <source>
        <dbReference type="Proteomes" id="UP000035352"/>
    </source>
</evidence>
<keyword evidence="6" id="KW-0119">Carbohydrate metabolism</keyword>
<name>A0A0G3BPZ6_9BURK</name>
<feature type="domain" description="GH15-like" evidence="12">
    <location>
        <begin position="219"/>
        <end position="578"/>
    </location>
</feature>